<sequence>MGIRGDLQSIPLWEVLQTLSIGKKTGRLEIDTGVKKAEIFFENGKIVNVRSGFIEGYNAILGLALWDRGDFVFYPDEKAQNKILNLDPLEIIVNLSQNLDLMNYLGDFVLLPVRIDGLALEEEVVSSSFDGIAKVRDVVMTSPLGELKTLELLRKLIDEEKLIRVDDDERVFWVYILWRFWRFLTQEDGRKYLTNERALRKDIQTFISKMEEDISGLLEDLINSEKTSWHYFYRHLLRMGANEIEVFIRNVFDFLNKYVKSEIDKTKSEQFSTVLKSEGSDIFLPVGRDLKTDEFIISYLFNGERTLRQVFDYSPFEKIHTQNVITTLINNNCLINIKTDYKLALIHSFYIFWSNLTRELKDKSLIREIERVWSEFKEGCLLDVKYLFGHIILDKKPNFIYFYKEKDKYGEDEIKSFIISSMEVIYNTLEGRLGKDIKEEILSKIIREIEDKIGKTKEIYTNLIR</sequence>
<keyword evidence="3" id="KW-1185">Reference proteome</keyword>
<dbReference type="Pfam" id="PF14332">
    <property type="entry name" value="DUF4388"/>
    <property type="match status" value="1"/>
</dbReference>
<evidence type="ECO:0000259" key="1">
    <source>
        <dbReference type="Pfam" id="PF14332"/>
    </source>
</evidence>
<evidence type="ECO:0000313" key="2">
    <source>
        <dbReference type="EMBL" id="ACI19343.1"/>
    </source>
</evidence>
<feature type="domain" description="PatA-like N-terminal" evidence="1">
    <location>
        <begin position="4"/>
        <end position="100"/>
    </location>
</feature>
<proteinExistence type="predicted"/>
<organism evidence="2 3">
    <name type="scientific">Dictyoglomus thermophilum (strain ATCC 35947 / DSM 3960 / H-6-12)</name>
    <dbReference type="NCBI Taxonomy" id="309799"/>
    <lineage>
        <taxon>Bacteria</taxon>
        <taxon>Pseudomonadati</taxon>
        <taxon>Dictyoglomota</taxon>
        <taxon>Dictyoglomia</taxon>
        <taxon>Dictyoglomales</taxon>
        <taxon>Dictyoglomaceae</taxon>
        <taxon>Dictyoglomus</taxon>
    </lineage>
</organism>
<dbReference type="PaxDb" id="309799-DICTH_1557"/>
<dbReference type="EMBL" id="CP001146">
    <property type="protein sequence ID" value="ACI19343.1"/>
    <property type="molecule type" value="Genomic_DNA"/>
</dbReference>
<dbReference type="OrthoDB" id="148348at2"/>
<accession>B5YAA2</accession>
<dbReference type="HOGENOM" id="CLU_587584_0_0_0"/>
<dbReference type="AlphaFoldDB" id="B5YAA2"/>
<evidence type="ECO:0000313" key="3">
    <source>
        <dbReference type="Proteomes" id="UP000001733"/>
    </source>
</evidence>
<dbReference type="PANTHER" id="PTHR36304">
    <property type="entry name" value="DOMAIN GTPASE-ACTIVATING PROTEIN, PUTATIVE-RELATED-RELATED"/>
    <property type="match status" value="1"/>
</dbReference>
<dbReference type="eggNOG" id="COG0745">
    <property type="taxonomic scope" value="Bacteria"/>
</dbReference>
<name>B5YAA2_DICT6</name>
<protein>
    <recommendedName>
        <fullName evidence="1">PatA-like N-terminal domain-containing protein</fullName>
    </recommendedName>
</protein>
<dbReference type="KEGG" id="dth:DICTH_1557"/>
<dbReference type="RefSeq" id="WP_012547975.1">
    <property type="nucleotide sequence ID" value="NC_011297.1"/>
</dbReference>
<dbReference type="PANTHER" id="PTHR36304:SF4">
    <property type="entry name" value="DUF4388 DOMAIN-CONTAINING PROTEIN"/>
    <property type="match status" value="1"/>
</dbReference>
<dbReference type="STRING" id="309799.DICTH_1557"/>
<dbReference type="InterPro" id="IPR025497">
    <property type="entry name" value="PatA-like_N"/>
</dbReference>
<reference evidence="2 3" key="1">
    <citation type="journal article" date="2014" name="Genome Announc.">
        <title>Complete Genome Sequence of the Extreme Thermophile Dictyoglomus thermophilum H-6-12.</title>
        <authorList>
            <person name="Coil D.A."/>
            <person name="Badger J.H."/>
            <person name="Forberger H.C."/>
            <person name="Riggs F."/>
            <person name="Madupu R."/>
            <person name="Fedorova N."/>
            <person name="Ward N."/>
            <person name="Robb F.T."/>
            <person name="Eisen J.A."/>
        </authorList>
    </citation>
    <scope>NUCLEOTIDE SEQUENCE [LARGE SCALE GENOMIC DNA]</scope>
    <source>
        <strain evidence="3">ATCC 35947 / DSM 3960 / H-6-12</strain>
    </source>
</reference>
<dbReference type="Proteomes" id="UP000001733">
    <property type="component" value="Chromosome"/>
</dbReference>
<gene>
    <name evidence="2" type="ordered locus">DICTH_1557</name>
</gene>